<evidence type="ECO:0000313" key="2">
    <source>
        <dbReference type="Proteomes" id="UP000003039"/>
    </source>
</evidence>
<comment type="caution">
    <text evidence="1">The sequence shown here is derived from an EMBL/GenBank/DDBJ whole genome shotgun (WGS) entry which is preliminary data.</text>
</comment>
<dbReference type="EMBL" id="AAUJ02000001">
    <property type="protein sequence ID" value="EED66185.1"/>
    <property type="molecule type" value="Genomic_DNA"/>
</dbReference>
<organism evidence="1 2">
    <name type="scientific">Comamonas testosteroni (strain DSM 14576 / KF-1)</name>
    <name type="common">Pseudomonas testosteroni</name>
    <dbReference type="NCBI Taxonomy" id="399795"/>
    <lineage>
        <taxon>Bacteria</taxon>
        <taxon>Pseudomonadati</taxon>
        <taxon>Pseudomonadota</taxon>
        <taxon>Betaproteobacteria</taxon>
        <taxon>Burkholderiales</taxon>
        <taxon>Comamonadaceae</taxon>
        <taxon>Comamonas</taxon>
    </lineage>
</organism>
<proteinExistence type="predicted"/>
<accession>B7WZE4</accession>
<dbReference type="AlphaFoldDB" id="B7WZE4"/>
<protein>
    <submittedName>
        <fullName evidence="1">Uncharacterized protein</fullName>
    </submittedName>
</protein>
<name>B7WZE4_COMTK</name>
<gene>
    <name evidence="1" type="ORF">CtesDRAFT_PD1131</name>
</gene>
<sequence length="30" mass="3295">MAQPKPPKLNPDEDAEVLLPGRYEISLAMA</sequence>
<reference evidence="1 2" key="1">
    <citation type="journal article" date="2004" name="Appl. Environ. Microbiol.">
        <title>Mineralization of individual congeners of linear alkylbenzenesulfonate by defined pairs of heterotrophic bacteria.</title>
        <authorList>
            <person name="Schleheck D."/>
            <person name="Knepper T.P."/>
            <person name="Fischer K."/>
            <person name="Cook A.M."/>
        </authorList>
    </citation>
    <scope>NUCLEOTIDE SEQUENCE [LARGE SCALE GENOMIC DNA]</scope>
    <source>
        <strain evidence="2">DSM 14576 / KF-1</strain>
    </source>
</reference>
<dbReference type="Proteomes" id="UP000003039">
    <property type="component" value="Unassembled WGS sequence"/>
</dbReference>
<evidence type="ECO:0000313" key="1">
    <source>
        <dbReference type="EMBL" id="EED66185.1"/>
    </source>
</evidence>